<keyword evidence="5" id="KW-1185">Reference proteome</keyword>
<comment type="caution">
    <text evidence="4">The sequence shown here is derived from an EMBL/GenBank/DDBJ whole genome shotgun (WGS) entry which is preliminary data.</text>
</comment>
<dbReference type="Pfam" id="PF00071">
    <property type="entry name" value="Ras"/>
    <property type="match status" value="1"/>
</dbReference>
<dbReference type="Proteomes" id="UP001470230">
    <property type="component" value="Unassembled WGS sequence"/>
</dbReference>
<evidence type="ECO:0008006" key="6">
    <source>
        <dbReference type="Google" id="ProtNLM"/>
    </source>
</evidence>
<dbReference type="Gene3D" id="3.40.50.300">
    <property type="entry name" value="P-loop containing nucleotide triphosphate hydrolases"/>
    <property type="match status" value="1"/>
</dbReference>
<dbReference type="CDD" id="cd00154">
    <property type="entry name" value="Rab"/>
    <property type="match status" value="1"/>
</dbReference>
<dbReference type="InterPro" id="IPR005225">
    <property type="entry name" value="Small_GTP-bd"/>
</dbReference>
<evidence type="ECO:0000313" key="5">
    <source>
        <dbReference type="Proteomes" id="UP001470230"/>
    </source>
</evidence>
<dbReference type="PROSITE" id="PS51421">
    <property type="entry name" value="RAS"/>
    <property type="match status" value="1"/>
</dbReference>
<comment type="similarity">
    <text evidence="1">Belongs to the small GTPase superfamily. Rab family.</text>
</comment>
<dbReference type="PROSITE" id="PS51419">
    <property type="entry name" value="RAB"/>
    <property type="match status" value="1"/>
</dbReference>
<dbReference type="PRINTS" id="PR00449">
    <property type="entry name" value="RASTRNSFRMNG"/>
</dbReference>
<organism evidence="4 5">
    <name type="scientific">Tritrichomonas musculus</name>
    <dbReference type="NCBI Taxonomy" id="1915356"/>
    <lineage>
        <taxon>Eukaryota</taxon>
        <taxon>Metamonada</taxon>
        <taxon>Parabasalia</taxon>
        <taxon>Tritrichomonadida</taxon>
        <taxon>Tritrichomonadidae</taxon>
        <taxon>Tritrichomonas</taxon>
    </lineage>
</organism>
<dbReference type="PROSITE" id="PS51420">
    <property type="entry name" value="RHO"/>
    <property type="match status" value="1"/>
</dbReference>
<dbReference type="InterPro" id="IPR027417">
    <property type="entry name" value="P-loop_NTPase"/>
</dbReference>
<accession>A0ABR2HXA0</accession>
<dbReference type="SMART" id="SM00174">
    <property type="entry name" value="RHO"/>
    <property type="match status" value="1"/>
</dbReference>
<evidence type="ECO:0000256" key="1">
    <source>
        <dbReference type="ARBA" id="ARBA00006270"/>
    </source>
</evidence>
<name>A0ABR2HXA0_9EUKA</name>
<keyword evidence="3" id="KW-0342">GTP-binding</keyword>
<reference evidence="4 5" key="1">
    <citation type="submission" date="2024-04" db="EMBL/GenBank/DDBJ databases">
        <title>Tritrichomonas musculus Genome.</title>
        <authorList>
            <person name="Alves-Ferreira E."/>
            <person name="Grigg M."/>
            <person name="Lorenzi H."/>
            <person name="Galac M."/>
        </authorList>
    </citation>
    <scope>NUCLEOTIDE SEQUENCE [LARGE SCALE GENOMIC DNA]</scope>
    <source>
        <strain evidence="4 5">EAF2021</strain>
    </source>
</reference>
<keyword evidence="2" id="KW-0547">Nucleotide-binding</keyword>
<dbReference type="InterPro" id="IPR001806">
    <property type="entry name" value="Small_GTPase"/>
</dbReference>
<dbReference type="PANTHER" id="PTHR47981:SF20">
    <property type="entry name" value="RAS-RELATED PROTEIN RAB-7A"/>
    <property type="match status" value="1"/>
</dbReference>
<evidence type="ECO:0000313" key="4">
    <source>
        <dbReference type="EMBL" id="KAK8854272.1"/>
    </source>
</evidence>
<evidence type="ECO:0000256" key="3">
    <source>
        <dbReference type="ARBA" id="ARBA00023134"/>
    </source>
</evidence>
<dbReference type="NCBIfam" id="TIGR00231">
    <property type="entry name" value="small_GTP"/>
    <property type="match status" value="1"/>
</dbReference>
<proteinExistence type="inferred from homology"/>
<sequence length="205" mass="22913">MMQRRGSNLDLKIVVLGSSFVGKTSLINRYCNGTFIENTRSTIGAGFFTHSLNIENTEVTVMLWDTAGEERFRSVAPSLLRGANGLILVFDLSVPESFNDINIYMDMFLDTCKVDSNSNPPILLLGNKCDVEECEQKITQETVDKWKQKNHVTQYFKVSAKDGTNVDEAFESFVKTLVAPPKNSENEPIQIVIAPTSEKKDKSCC</sequence>
<dbReference type="SMART" id="SM00175">
    <property type="entry name" value="RAB"/>
    <property type="match status" value="1"/>
</dbReference>
<dbReference type="EMBL" id="JAPFFF010000021">
    <property type="protein sequence ID" value="KAK8854272.1"/>
    <property type="molecule type" value="Genomic_DNA"/>
</dbReference>
<evidence type="ECO:0000256" key="2">
    <source>
        <dbReference type="ARBA" id="ARBA00022741"/>
    </source>
</evidence>
<dbReference type="SMART" id="SM00173">
    <property type="entry name" value="RAS"/>
    <property type="match status" value="1"/>
</dbReference>
<gene>
    <name evidence="4" type="ORF">M9Y10_016831</name>
</gene>
<dbReference type="PANTHER" id="PTHR47981">
    <property type="entry name" value="RAB FAMILY"/>
    <property type="match status" value="1"/>
</dbReference>
<dbReference type="PROSITE" id="PS51417">
    <property type="entry name" value="ARF"/>
    <property type="match status" value="1"/>
</dbReference>
<protein>
    <recommendedName>
        <fullName evidence="6">Small GTP-binding protein</fullName>
    </recommendedName>
</protein>
<dbReference type="SUPFAM" id="SSF52540">
    <property type="entry name" value="P-loop containing nucleoside triphosphate hydrolases"/>
    <property type="match status" value="1"/>
</dbReference>